<evidence type="ECO:0000256" key="2">
    <source>
        <dbReference type="SAM" id="MobiDB-lite"/>
    </source>
</evidence>
<dbReference type="EMBL" id="JAVRFI010000001">
    <property type="protein sequence ID" value="MDT0447868.1"/>
    <property type="molecule type" value="Genomic_DNA"/>
</dbReference>
<protein>
    <submittedName>
        <fullName evidence="3">Cytochrome P450</fullName>
    </submittedName>
</protein>
<accession>A0ABU2SG12</accession>
<evidence type="ECO:0000256" key="1">
    <source>
        <dbReference type="ARBA" id="ARBA00010617"/>
    </source>
</evidence>
<dbReference type="Proteomes" id="UP001180531">
    <property type="component" value="Unassembled WGS sequence"/>
</dbReference>
<dbReference type="InterPro" id="IPR050121">
    <property type="entry name" value="Cytochrome_P450_monoxygenase"/>
</dbReference>
<reference evidence="3" key="1">
    <citation type="submission" date="2024-05" db="EMBL/GenBank/DDBJ databases">
        <title>30 novel species of actinomycetes from the DSMZ collection.</title>
        <authorList>
            <person name="Nouioui I."/>
        </authorList>
    </citation>
    <scope>NUCLEOTIDE SEQUENCE</scope>
    <source>
        <strain evidence="3">DSM 40473</strain>
    </source>
</reference>
<organism evidence="3 4">
    <name type="scientific">Streptomyces hesseae</name>
    <dbReference type="NCBI Taxonomy" id="3075519"/>
    <lineage>
        <taxon>Bacteria</taxon>
        <taxon>Bacillati</taxon>
        <taxon>Actinomycetota</taxon>
        <taxon>Actinomycetes</taxon>
        <taxon>Kitasatosporales</taxon>
        <taxon>Streptomycetaceae</taxon>
        <taxon>Streptomyces</taxon>
    </lineage>
</organism>
<keyword evidence="4" id="KW-1185">Reference proteome</keyword>
<name>A0ABU2SG12_9ACTN</name>
<dbReference type="PANTHER" id="PTHR24305">
    <property type="entry name" value="CYTOCHROME P450"/>
    <property type="match status" value="1"/>
</dbReference>
<evidence type="ECO:0000313" key="4">
    <source>
        <dbReference type="Proteomes" id="UP001180531"/>
    </source>
</evidence>
<proteinExistence type="inferred from homology"/>
<feature type="region of interest" description="Disordered" evidence="2">
    <location>
        <begin position="414"/>
        <end position="437"/>
    </location>
</feature>
<comment type="caution">
    <text evidence="3">The sequence shown here is derived from an EMBL/GenBank/DDBJ whole genome shotgun (WGS) entry which is preliminary data.</text>
</comment>
<evidence type="ECO:0000313" key="3">
    <source>
        <dbReference type="EMBL" id="MDT0447868.1"/>
    </source>
</evidence>
<dbReference type="Gene3D" id="1.10.630.10">
    <property type="entry name" value="Cytochrome P450"/>
    <property type="match status" value="1"/>
</dbReference>
<dbReference type="Pfam" id="PF00067">
    <property type="entry name" value="p450"/>
    <property type="match status" value="1"/>
</dbReference>
<comment type="similarity">
    <text evidence="1">Belongs to the cytochrome P450 family.</text>
</comment>
<sequence>MASGPSGSPGPARAGWTDIARMSFLGLLPTLAQGPVIRRPLAVRLAAALDTNAWGCRVLDGLRERHGPGPLLVTVPGRTVLVLLSADDARRVLAETDGSFTAANREKTAALSHFEPGGALITRGAARAARRRFNEAALGHGAAGPWFHEACRTAAREEALPLLTRDELTWKRFHGAYQRVVRRVVLGDTARADERITELRDKLRGDGNWFMLHRKRHRLRAELFDRTRRYLDLPEPGGLARAVRATPAAADVDPVAQTQHWFFAFDAAPIGAYLALGLLACHPEQEARARADETYLRACVLESQRLWPTTLGILRDTTTETRWPGGWSLPAGTAIVFPSSYFHRDARHIPYADRFEPEVWLDGRAEAEWSIAPFSRGPARCPGRDIVLLTSAAFLAELLRRDWHMASSLRLGPARPLPRTADHTSLRFTAGRRPDRP</sequence>
<dbReference type="PANTHER" id="PTHR24305:SF166">
    <property type="entry name" value="CYTOCHROME P450 12A4, MITOCHONDRIAL-RELATED"/>
    <property type="match status" value="1"/>
</dbReference>
<dbReference type="InterPro" id="IPR001128">
    <property type="entry name" value="Cyt_P450"/>
</dbReference>
<dbReference type="InterPro" id="IPR036396">
    <property type="entry name" value="Cyt_P450_sf"/>
</dbReference>
<dbReference type="SUPFAM" id="SSF48264">
    <property type="entry name" value="Cytochrome P450"/>
    <property type="match status" value="1"/>
</dbReference>
<gene>
    <name evidence="3" type="ORF">RM609_01960</name>
</gene>